<protein>
    <submittedName>
        <fullName evidence="1">Uncharacterized protein</fullName>
    </submittedName>
</protein>
<keyword evidence="2" id="KW-1185">Reference proteome</keyword>
<dbReference type="Proteomes" id="UP001314170">
    <property type="component" value="Unassembled WGS sequence"/>
</dbReference>
<name>A0AAV1SUT5_9ROSI</name>
<sequence length="53" mass="5870">MSLSSAPAIVPVNLASEFNKPLQNPMCWPNIYSLADSLGKKQWQHKKDADALD</sequence>
<comment type="caution">
    <text evidence="1">The sequence shown here is derived from an EMBL/GenBank/DDBJ whole genome shotgun (WGS) entry which is preliminary data.</text>
</comment>
<evidence type="ECO:0000313" key="2">
    <source>
        <dbReference type="Proteomes" id="UP001314170"/>
    </source>
</evidence>
<dbReference type="EMBL" id="CAWUPB010001197">
    <property type="protein sequence ID" value="CAK7357246.1"/>
    <property type="molecule type" value="Genomic_DNA"/>
</dbReference>
<accession>A0AAV1SUT5</accession>
<gene>
    <name evidence="1" type="ORF">DCAF_LOCUS27532</name>
</gene>
<evidence type="ECO:0000313" key="1">
    <source>
        <dbReference type="EMBL" id="CAK7357246.1"/>
    </source>
</evidence>
<dbReference type="AlphaFoldDB" id="A0AAV1SUT5"/>
<reference evidence="1 2" key="1">
    <citation type="submission" date="2024-01" db="EMBL/GenBank/DDBJ databases">
        <authorList>
            <person name="Waweru B."/>
        </authorList>
    </citation>
    <scope>NUCLEOTIDE SEQUENCE [LARGE SCALE GENOMIC DNA]</scope>
</reference>
<proteinExistence type="predicted"/>
<organism evidence="1 2">
    <name type="scientific">Dovyalis caffra</name>
    <dbReference type="NCBI Taxonomy" id="77055"/>
    <lineage>
        <taxon>Eukaryota</taxon>
        <taxon>Viridiplantae</taxon>
        <taxon>Streptophyta</taxon>
        <taxon>Embryophyta</taxon>
        <taxon>Tracheophyta</taxon>
        <taxon>Spermatophyta</taxon>
        <taxon>Magnoliopsida</taxon>
        <taxon>eudicotyledons</taxon>
        <taxon>Gunneridae</taxon>
        <taxon>Pentapetalae</taxon>
        <taxon>rosids</taxon>
        <taxon>fabids</taxon>
        <taxon>Malpighiales</taxon>
        <taxon>Salicaceae</taxon>
        <taxon>Flacourtieae</taxon>
        <taxon>Dovyalis</taxon>
    </lineage>
</organism>